<evidence type="ECO:0000256" key="1">
    <source>
        <dbReference type="ARBA" id="ARBA00012261"/>
    </source>
</evidence>
<gene>
    <name evidence="3" type="ORF">K490DRAFT_45030</name>
</gene>
<dbReference type="CDD" id="cd08646">
    <property type="entry name" value="FMT_core_Met-tRNA-FMT_N"/>
    <property type="match status" value="1"/>
</dbReference>
<dbReference type="GO" id="GO:0005739">
    <property type="term" value="C:mitochondrion"/>
    <property type="evidence" value="ECO:0007669"/>
    <property type="project" value="TreeGrafter"/>
</dbReference>
<evidence type="ECO:0000313" key="3">
    <source>
        <dbReference type="EMBL" id="KAF2086043.1"/>
    </source>
</evidence>
<accession>A0A9P4HSS7</accession>
<dbReference type="EC" id="2.1.2.9" evidence="1"/>
<evidence type="ECO:0000259" key="2">
    <source>
        <dbReference type="Pfam" id="PF00551"/>
    </source>
</evidence>
<dbReference type="InterPro" id="IPR036477">
    <property type="entry name" value="Formyl_transf_N_sf"/>
</dbReference>
<dbReference type="InterPro" id="IPR002376">
    <property type="entry name" value="Formyl_transf_N"/>
</dbReference>
<feature type="non-terminal residue" evidence="3">
    <location>
        <position position="190"/>
    </location>
</feature>
<dbReference type="SUPFAM" id="SSF53328">
    <property type="entry name" value="Formyltransferase"/>
    <property type="match status" value="1"/>
</dbReference>
<dbReference type="EMBL" id="ML978726">
    <property type="protein sequence ID" value="KAF2086043.1"/>
    <property type="molecule type" value="Genomic_DNA"/>
</dbReference>
<dbReference type="Gene3D" id="3.40.50.170">
    <property type="entry name" value="Formyl transferase, N-terminal domain"/>
    <property type="match status" value="1"/>
</dbReference>
<dbReference type="InterPro" id="IPR041711">
    <property type="entry name" value="Met-tRNA-FMT_N"/>
</dbReference>
<dbReference type="PANTHER" id="PTHR11138">
    <property type="entry name" value="METHIONYL-TRNA FORMYLTRANSFERASE"/>
    <property type="match status" value="1"/>
</dbReference>
<sequence>MSFLRARTLRSTISALRIQCRSLHCTARLAQKHDPLRILYCGSDNFSVTHLRALVEEKERNPSLIQSIDVVHPPAKRTGRGLKNLTEVPVAELARSFSLPTHSPNGLKDWNSPPIDLIIAVSIREFVPSKLISQSTYGGINVHPSLLPDLAGAAPIHHALLERDPYTGVTVQTLHPAEFDAGAILAQKQV</sequence>
<organism evidence="3 4">
    <name type="scientific">Saccharata proteae CBS 121410</name>
    <dbReference type="NCBI Taxonomy" id="1314787"/>
    <lineage>
        <taxon>Eukaryota</taxon>
        <taxon>Fungi</taxon>
        <taxon>Dikarya</taxon>
        <taxon>Ascomycota</taxon>
        <taxon>Pezizomycotina</taxon>
        <taxon>Dothideomycetes</taxon>
        <taxon>Dothideomycetes incertae sedis</taxon>
        <taxon>Botryosphaeriales</taxon>
        <taxon>Saccharataceae</taxon>
        <taxon>Saccharata</taxon>
    </lineage>
</organism>
<keyword evidence="4" id="KW-1185">Reference proteome</keyword>
<proteinExistence type="predicted"/>
<feature type="domain" description="Formyl transferase N-terminal" evidence="2">
    <location>
        <begin position="38"/>
        <end position="190"/>
    </location>
</feature>
<reference evidence="3" key="1">
    <citation type="journal article" date="2020" name="Stud. Mycol.">
        <title>101 Dothideomycetes genomes: a test case for predicting lifestyles and emergence of pathogens.</title>
        <authorList>
            <person name="Haridas S."/>
            <person name="Albert R."/>
            <person name="Binder M."/>
            <person name="Bloem J."/>
            <person name="Labutti K."/>
            <person name="Salamov A."/>
            <person name="Andreopoulos B."/>
            <person name="Baker S."/>
            <person name="Barry K."/>
            <person name="Bills G."/>
            <person name="Bluhm B."/>
            <person name="Cannon C."/>
            <person name="Castanera R."/>
            <person name="Culley D."/>
            <person name="Daum C."/>
            <person name="Ezra D."/>
            <person name="Gonzalez J."/>
            <person name="Henrissat B."/>
            <person name="Kuo A."/>
            <person name="Liang C."/>
            <person name="Lipzen A."/>
            <person name="Lutzoni F."/>
            <person name="Magnuson J."/>
            <person name="Mondo S."/>
            <person name="Nolan M."/>
            <person name="Ohm R."/>
            <person name="Pangilinan J."/>
            <person name="Park H.-J."/>
            <person name="Ramirez L."/>
            <person name="Alfaro M."/>
            <person name="Sun H."/>
            <person name="Tritt A."/>
            <person name="Yoshinaga Y."/>
            <person name="Zwiers L.-H."/>
            <person name="Turgeon B."/>
            <person name="Goodwin S."/>
            <person name="Spatafora J."/>
            <person name="Crous P."/>
            <person name="Grigoriev I."/>
        </authorList>
    </citation>
    <scope>NUCLEOTIDE SEQUENCE</scope>
    <source>
        <strain evidence="3">CBS 121410</strain>
    </source>
</reference>
<evidence type="ECO:0000313" key="4">
    <source>
        <dbReference type="Proteomes" id="UP000799776"/>
    </source>
</evidence>
<dbReference type="Pfam" id="PF00551">
    <property type="entry name" value="Formyl_trans_N"/>
    <property type="match status" value="1"/>
</dbReference>
<dbReference type="GO" id="GO:0004479">
    <property type="term" value="F:methionyl-tRNA formyltransferase activity"/>
    <property type="evidence" value="ECO:0007669"/>
    <property type="project" value="UniProtKB-EC"/>
</dbReference>
<dbReference type="PANTHER" id="PTHR11138:SF5">
    <property type="entry name" value="METHIONYL-TRNA FORMYLTRANSFERASE, MITOCHONDRIAL"/>
    <property type="match status" value="1"/>
</dbReference>
<dbReference type="Proteomes" id="UP000799776">
    <property type="component" value="Unassembled WGS sequence"/>
</dbReference>
<comment type="caution">
    <text evidence="3">The sequence shown here is derived from an EMBL/GenBank/DDBJ whole genome shotgun (WGS) entry which is preliminary data.</text>
</comment>
<name>A0A9P4HSS7_9PEZI</name>
<dbReference type="OrthoDB" id="10268103at2759"/>
<dbReference type="AlphaFoldDB" id="A0A9P4HSS7"/>
<protein>
    <recommendedName>
        <fullName evidence="1">methionyl-tRNA formyltransferase</fullName>
        <ecNumber evidence="1">2.1.2.9</ecNumber>
    </recommendedName>
</protein>